<evidence type="ECO:0000313" key="4">
    <source>
        <dbReference type="EMBL" id="CAB5023035.1"/>
    </source>
</evidence>
<name>A0A6J7R1A5_9ZZZZ</name>
<dbReference type="EMBL" id="CAFBPU010000005">
    <property type="protein sequence ID" value="CAB5023035.1"/>
    <property type="molecule type" value="Genomic_DNA"/>
</dbReference>
<keyword evidence="2" id="KW-0472">Membrane</keyword>
<keyword evidence="2" id="KW-1133">Transmembrane helix</keyword>
<feature type="region of interest" description="Disordered" evidence="1">
    <location>
        <begin position="200"/>
        <end position="253"/>
    </location>
</feature>
<evidence type="ECO:0000256" key="1">
    <source>
        <dbReference type="SAM" id="MobiDB-lite"/>
    </source>
</evidence>
<evidence type="ECO:0000256" key="2">
    <source>
        <dbReference type="SAM" id="Phobius"/>
    </source>
</evidence>
<dbReference type="PROSITE" id="PS51257">
    <property type="entry name" value="PROKAR_LIPOPROTEIN"/>
    <property type="match status" value="1"/>
</dbReference>
<keyword evidence="2" id="KW-0812">Transmembrane</keyword>
<proteinExistence type="predicted"/>
<gene>
    <name evidence="3" type="ORF">UFOPK3268_01761</name>
    <name evidence="4" type="ORF">UFOPK4150_00363</name>
</gene>
<feature type="compositionally biased region" description="Polar residues" evidence="1">
    <location>
        <begin position="200"/>
        <end position="212"/>
    </location>
</feature>
<dbReference type="AlphaFoldDB" id="A0A6J7R1A5"/>
<dbReference type="EMBL" id="CAFBIZ010000296">
    <property type="protein sequence ID" value="CAB4852674.1"/>
    <property type="molecule type" value="Genomic_DNA"/>
</dbReference>
<evidence type="ECO:0000313" key="3">
    <source>
        <dbReference type="EMBL" id="CAB4852674.1"/>
    </source>
</evidence>
<protein>
    <submittedName>
        <fullName evidence="4">Unannotated protein</fullName>
    </submittedName>
</protein>
<sequence length="302" mass="30767">MSNPCQRFSPAATVAGAVLAACAVVLFASPASADQPLPFTDKNADGFIGLCDRSGHQVTSGKITDIPFVWRAVSSTPAPANYFQKGGGRAFLAVYQPREGLQPGEWTGKMFTNSSAYSNPAHPMAQGTNADPPLLNLTSIAPLWDGLLELRMIYTAENLPVRGKPYPATVIKVSGDTWTVVSGSGSVSCVDGGSTSDTTAIIPSAIPSQSPTLGGGAEAALRPPVGSAPDQQSSSPSPGASDSAADPSTTSVEAVAAGSNSPVSFGVSPWLVLALIVLPMAGIAGGFAFARRSPARGTHRTP</sequence>
<organism evidence="4">
    <name type="scientific">freshwater metagenome</name>
    <dbReference type="NCBI Taxonomy" id="449393"/>
    <lineage>
        <taxon>unclassified sequences</taxon>
        <taxon>metagenomes</taxon>
        <taxon>ecological metagenomes</taxon>
    </lineage>
</organism>
<feature type="compositionally biased region" description="Low complexity" evidence="1">
    <location>
        <begin position="227"/>
        <end position="251"/>
    </location>
</feature>
<feature type="transmembrane region" description="Helical" evidence="2">
    <location>
        <begin position="270"/>
        <end position="290"/>
    </location>
</feature>
<reference evidence="4" key="1">
    <citation type="submission" date="2020-05" db="EMBL/GenBank/DDBJ databases">
        <authorList>
            <person name="Chiriac C."/>
            <person name="Salcher M."/>
            <person name="Ghai R."/>
            <person name="Kavagutti S V."/>
        </authorList>
    </citation>
    <scope>NUCLEOTIDE SEQUENCE</scope>
</reference>
<accession>A0A6J7R1A5</accession>